<dbReference type="RefSeq" id="WP_149609803.1">
    <property type="nucleotide sequence ID" value="NZ_VTUX01000001.1"/>
</dbReference>
<feature type="transmembrane region" description="Helical" evidence="6">
    <location>
        <begin position="338"/>
        <end position="362"/>
    </location>
</feature>
<dbReference type="InterPro" id="IPR050189">
    <property type="entry name" value="MFS_Efflux_Transporters"/>
</dbReference>
<feature type="transmembrane region" description="Helical" evidence="6">
    <location>
        <begin position="279"/>
        <end position="298"/>
    </location>
</feature>
<feature type="transmembrane region" description="Helical" evidence="6">
    <location>
        <begin position="112"/>
        <end position="135"/>
    </location>
</feature>
<dbReference type="Gene3D" id="1.20.1250.20">
    <property type="entry name" value="MFS general substrate transporter like domains"/>
    <property type="match status" value="2"/>
</dbReference>
<feature type="transmembrane region" description="Helical" evidence="6">
    <location>
        <begin position="60"/>
        <end position="80"/>
    </location>
</feature>
<evidence type="ECO:0000256" key="5">
    <source>
        <dbReference type="ARBA" id="ARBA00023136"/>
    </source>
</evidence>
<keyword evidence="4 6" id="KW-1133">Transmembrane helix</keyword>
<feature type="transmembrane region" description="Helical" evidence="6">
    <location>
        <begin position="214"/>
        <end position="233"/>
    </location>
</feature>
<name>A0A5B0X4R7_9GAMM</name>
<dbReference type="AlphaFoldDB" id="A0A5B0X4R7"/>
<keyword evidence="8" id="KW-1185">Reference proteome</keyword>
<evidence type="ECO:0000256" key="4">
    <source>
        <dbReference type="ARBA" id="ARBA00022989"/>
    </source>
</evidence>
<proteinExistence type="predicted"/>
<protein>
    <submittedName>
        <fullName evidence="7">MFS transporter</fullName>
    </submittedName>
</protein>
<keyword evidence="5 6" id="KW-0472">Membrane</keyword>
<dbReference type="PANTHER" id="PTHR43124:SF10">
    <property type="entry name" value="PURINE EFFLUX PUMP PBUE"/>
    <property type="match status" value="1"/>
</dbReference>
<dbReference type="SUPFAM" id="SSF103473">
    <property type="entry name" value="MFS general substrate transporter"/>
    <property type="match status" value="1"/>
</dbReference>
<gene>
    <name evidence="7" type="ORF">F0M18_02575</name>
</gene>
<evidence type="ECO:0000313" key="8">
    <source>
        <dbReference type="Proteomes" id="UP000323708"/>
    </source>
</evidence>
<dbReference type="EMBL" id="VTUX01000001">
    <property type="protein sequence ID" value="KAA1194334.1"/>
    <property type="molecule type" value="Genomic_DNA"/>
</dbReference>
<evidence type="ECO:0000256" key="3">
    <source>
        <dbReference type="ARBA" id="ARBA00022692"/>
    </source>
</evidence>
<feature type="transmembrane region" description="Helical" evidence="6">
    <location>
        <begin position="253"/>
        <end position="272"/>
    </location>
</feature>
<organism evidence="7 8">
    <name type="scientific">Pseudohalioglobus sediminis</name>
    <dbReference type="NCBI Taxonomy" id="2606449"/>
    <lineage>
        <taxon>Bacteria</taxon>
        <taxon>Pseudomonadati</taxon>
        <taxon>Pseudomonadota</taxon>
        <taxon>Gammaproteobacteria</taxon>
        <taxon>Cellvibrionales</taxon>
        <taxon>Halieaceae</taxon>
        <taxon>Pseudohalioglobus</taxon>
    </lineage>
</organism>
<dbReference type="GO" id="GO:0005886">
    <property type="term" value="C:plasma membrane"/>
    <property type="evidence" value="ECO:0007669"/>
    <property type="project" value="UniProtKB-SubCell"/>
</dbReference>
<dbReference type="GO" id="GO:0022857">
    <property type="term" value="F:transmembrane transporter activity"/>
    <property type="evidence" value="ECO:0007669"/>
    <property type="project" value="InterPro"/>
</dbReference>
<evidence type="ECO:0000256" key="1">
    <source>
        <dbReference type="ARBA" id="ARBA00004651"/>
    </source>
</evidence>
<accession>A0A5B0X4R7</accession>
<evidence type="ECO:0000256" key="6">
    <source>
        <dbReference type="SAM" id="Phobius"/>
    </source>
</evidence>
<comment type="caution">
    <text evidence="7">The sequence shown here is derived from an EMBL/GenBank/DDBJ whole genome shotgun (WGS) entry which is preliminary data.</text>
</comment>
<keyword evidence="2" id="KW-1003">Cell membrane</keyword>
<feature type="transmembrane region" description="Helical" evidence="6">
    <location>
        <begin position="174"/>
        <end position="193"/>
    </location>
</feature>
<dbReference type="InterPro" id="IPR011701">
    <property type="entry name" value="MFS"/>
</dbReference>
<feature type="transmembrane region" description="Helical" evidence="6">
    <location>
        <begin position="304"/>
        <end position="326"/>
    </location>
</feature>
<dbReference type="PANTHER" id="PTHR43124">
    <property type="entry name" value="PURINE EFFLUX PUMP PBUE"/>
    <property type="match status" value="1"/>
</dbReference>
<reference evidence="7 8" key="1">
    <citation type="submission" date="2019-09" db="EMBL/GenBank/DDBJ databases">
        <authorList>
            <person name="Chen X.-Y."/>
        </authorList>
    </citation>
    <scope>NUCLEOTIDE SEQUENCE [LARGE SCALE GENOMIC DNA]</scope>
    <source>
        <strain evidence="7 8">NY5</strain>
    </source>
</reference>
<feature type="transmembrane region" description="Helical" evidence="6">
    <location>
        <begin position="20"/>
        <end position="40"/>
    </location>
</feature>
<evidence type="ECO:0000313" key="7">
    <source>
        <dbReference type="EMBL" id="KAA1194334.1"/>
    </source>
</evidence>
<feature type="transmembrane region" description="Helical" evidence="6">
    <location>
        <begin position="87"/>
        <end position="106"/>
    </location>
</feature>
<comment type="subcellular location">
    <subcellularLocation>
        <location evidence="1">Cell membrane</location>
        <topology evidence="1">Multi-pass membrane protein</topology>
    </subcellularLocation>
</comment>
<dbReference type="Pfam" id="PF07690">
    <property type="entry name" value="MFS_1"/>
    <property type="match status" value="1"/>
</dbReference>
<evidence type="ECO:0000256" key="2">
    <source>
        <dbReference type="ARBA" id="ARBA00022475"/>
    </source>
</evidence>
<dbReference type="Proteomes" id="UP000323708">
    <property type="component" value="Unassembled WGS sequence"/>
</dbReference>
<feature type="transmembrane region" description="Helical" evidence="6">
    <location>
        <begin position="142"/>
        <end position="162"/>
    </location>
</feature>
<dbReference type="InterPro" id="IPR036259">
    <property type="entry name" value="MFS_trans_sf"/>
</dbReference>
<keyword evidence="3 6" id="KW-0812">Transmembrane</keyword>
<feature type="transmembrane region" description="Helical" evidence="6">
    <location>
        <begin position="368"/>
        <end position="387"/>
    </location>
</feature>
<sequence length="395" mass="42271">MHSTDDPRVIEAVVHDVQRLPALVAMLPVAMMGAAVLTLLPLWVGTLSEGLGFTQQQVGFLASADMVGIFITSTSAVLWVRHWPWRWVVLLGLTLFLIGNVGSMYSRDFAHLYGLRVVAGLGCGAAYAVALAALGDTRNPDWSFGLMVTAQVAFGFIGFEVLPGLIEAQGLNAFFLYLNAWLILALLLSAVLFPRAGAPVRDGVALRFRDIGGLAGAAFFGTVILYIAISAVWGYMERMGVGAELASSRVSEIIGWGYLISILGSIAAPAVSQKVGRTAAMLLALVVMLCTFAGLGMMEQGNALWTYIASTVVFQFFWSFVLPPLMATFNAVDESGRFIVLCSPAFKIGEIIGPPMAAFWIVDSQYQPVLWLGGVCAVIGIGLLVLVDQRARVAT</sequence>